<evidence type="ECO:0000256" key="7">
    <source>
        <dbReference type="ARBA" id="ARBA00022839"/>
    </source>
</evidence>
<dbReference type="InterPro" id="IPR001279">
    <property type="entry name" value="Metallo-B-lactamas"/>
</dbReference>
<keyword evidence="8" id="KW-0233">DNA recombination</keyword>
<feature type="region of interest" description="Disordered" evidence="13">
    <location>
        <begin position="502"/>
        <end position="562"/>
    </location>
</feature>
<evidence type="ECO:0000256" key="3">
    <source>
        <dbReference type="ARBA" id="ARBA00022722"/>
    </source>
</evidence>
<dbReference type="GO" id="GO:0005634">
    <property type="term" value="C:nucleus"/>
    <property type="evidence" value="ECO:0007669"/>
    <property type="project" value="UniProtKB-SubCell"/>
</dbReference>
<evidence type="ECO:0000256" key="13">
    <source>
        <dbReference type="SAM" id="MobiDB-lite"/>
    </source>
</evidence>
<dbReference type="SUPFAM" id="SSF56281">
    <property type="entry name" value="Metallo-hydrolase/oxidoreductase"/>
    <property type="match status" value="1"/>
</dbReference>
<protein>
    <recommendedName>
        <fullName evidence="11">Protein artemis</fullName>
    </recommendedName>
    <alternativeName>
        <fullName evidence="12">DNA cross-link repair 1C protein</fullName>
    </alternativeName>
</protein>
<evidence type="ECO:0000313" key="15">
    <source>
        <dbReference type="EMBL" id="RVX67068.1"/>
    </source>
</evidence>
<dbReference type="PANTHER" id="PTHR23240:SF8">
    <property type="entry name" value="PROTEIN ARTEMIS"/>
    <property type="match status" value="1"/>
</dbReference>
<dbReference type="SMART" id="SM00849">
    <property type="entry name" value="Lactamase_B"/>
    <property type="match status" value="1"/>
</dbReference>
<feature type="domain" description="Metallo-beta-lactamase" evidence="14">
    <location>
        <begin position="2"/>
        <end position="180"/>
    </location>
</feature>
<evidence type="ECO:0000256" key="10">
    <source>
        <dbReference type="ARBA" id="ARBA00023242"/>
    </source>
</evidence>
<dbReference type="InterPro" id="IPR011084">
    <property type="entry name" value="DRMBL"/>
</dbReference>
<feature type="compositionally biased region" description="Basic and acidic residues" evidence="13">
    <location>
        <begin position="537"/>
        <end position="551"/>
    </location>
</feature>
<evidence type="ECO:0000256" key="11">
    <source>
        <dbReference type="ARBA" id="ARBA00039759"/>
    </source>
</evidence>
<keyword evidence="9" id="KW-0234">DNA repair</keyword>
<dbReference type="AlphaFoldDB" id="A0A438MVX1"/>
<dbReference type="Proteomes" id="UP000288859">
    <property type="component" value="Unassembled WGS sequence"/>
</dbReference>
<evidence type="ECO:0000256" key="8">
    <source>
        <dbReference type="ARBA" id="ARBA00023172"/>
    </source>
</evidence>
<evidence type="ECO:0000259" key="14">
    <source>
        <dbReference type="SMART" id="SM00849"/>
    </source>
</evidence>
<comment type="caution">
    <text evidence="15">The sequence shown here is derived from an EMBL/GenBank/DDBJ whole genome shotgun (WGS) entry which is preliminary data.</text>
</comment>
<dbReference type="PANTHER" id="PTHR23240">
    <property type="entry name" value="DNA CROSS-LINK REPAIR PROTEIN PSO2/SNM1-RELATED"/>
    <property type="match status" value="1"/>
</dbReference>
<dbReference type="GO" id="GO:0006310">
    <property type="term" value="P:DNA recombination"/>
    <property type="evidence" value="ECO:0007669"/>
    <property type="project" value="UniProtKB-KW"/>
</dbReference>
<dbReference type="Gene3D" id="3.60.15.10">
    <property type="entry name" value="Ribonuclease Z/Hydroxyacylglutathione hydrolase-like"/>
    <property type="match status" value="2"/>
</dbReference>
<keyword evidence="10" id="KW-0539">Nucleus</keyword>
<dbReference type="OrthoDB" id="5561659at2759"/>
<evidence type="ECO:0000256" key="12">
    <source>
        <dbReference type="ARBA" id="ARBA00042677"/>
    </source>
</evidence>
<feature type="compositionally biased region" description="Polar residues" evidence="13">
    <location>
        <begin position="552"/>
        <end position="562"/>
    </location>
</feature>
<dbReference type="InterPro" id="IPR036866">
    <property type="entry name" value="RibonucZ/Hydroxyglut_hydro"/>
</dbReference>
<keyword evidence="7" id="KW-0269">Exonuclease</keyword>
<evidence type="ECO:0000256" key="2">
    <source>
        <dbReference type="ARBA" id="ARBA00010304"/>
    </source>
</evidence>
<evidence type="ECO:0000256" key="1">
    <source>
        <dbReference type="ARBA" id="ARBA00004123"/>
    </source>
</evidence>
<dbReference type="GO" id="GO:0036297">
    <property type="term" value="P:interstrand cross-link repair"/>
    <property type="evidence" value="ECO:0007669"/>
    <property type="project" value="TreeGrafter"/>
</dbReference>
<keyword evidence="6" id="KW-0378">Hydrolase</keyword>
<comment type="similarity">
    <text evidence="2">Belongs to the DNA repair metallo-beta-lactamase (DRMBL) family.</text>
</comment>
<dbReference type="Pfam" id="PF07522">
    <property type="entry name" value="DRMBL"/>
    <property type="match status" value="1"/>
</dbReference>
<keyword evidence="3" id="KW-0540">Nuclease</keyword>
<dbReference type="GO" id="GO:0035312">
    <property type="term" value="F:5'-3' DNA exonuclease activity"/>
    <property type="evidence" value="ECO:0007669"/>
    <property type="project" value="TreeGrafter"/>
</dbReference>
<keyword evidence="4" id="KW-0255">Endonuclease</keyword>
<evidence type="ECO:0000256" key="4">
    <source>
        <dbReference type="ARBA" id="ARBA00022759"/>
    </source>
</evidence>
<proteinExistence type="inferred from homology"/>
<name>A0A438MVX1_EXOME</name>
<dbReference type="Gene3D" id="3.40.50.12650">
    <property type="match status" value="2"/>
</dbReference>
<dbReference type="GO" id="GO:0004519">
    <property type="term" value="F:endonuclease activity"/>
    <property type="evidence" value="ECO:0007669"/>
    <property type="project" value="UniProtKB-KW"/>
</dbReference>
<evidence type="ECO:0000256" key="5">
    <source>
        <dbReference type="ARBA" id="ARBA00022763"/>
    </source>
</evidence>
<dbReference type="VEuPathDB" id="FungiDB:PV10_00679"/>
<accession>A0A438MVX1</accession>
<dbReference type="GO" id="GO:0006303">
    <property type="term" value="P:double-strand break repair via nonhomologous end joining"/>
    <property type="evidence" value="ECO:0007669"/>
    <property type="project" value="TreeGrafter"/>
</dbReference>
<evidence type="ECO:0000313" key="16">
    <source>
        <dbReference type="Proteomes" id="UP000288859"/>
    </source>
</evidence>
<comment type="subcellular location">
    <subcellularLocation>
        <location evidence="1">Nucleus</location>
    </subcellularLocation>
</comment>
<evidence type="ECO:0000256" key="9">
    <source>
        <dbReference type="ARBA" id="ARBA00023204"/>
    </source>
</evidence>
<dbReference type="Pfam" id="PF23023">
    <property type="entry name" value="Anti-Pycsar_Apyc1"/>
    <property type="match status" value="1"/>
</dbReference>
<evidence type="ECO:0000256" key="6">
    <source>
        <dbReference type="ARBA" id="ARBA00022801"/>
    </source>
</evidence>
<reference evidence="15 16" key="1">
    <citation type="submission" date="2017-03" db="EMBL/GenBank/DDBJ databases">
        <title>Genomes of endolithic fungi from Antarctica.</title>
        <authorList>
            <person name="Coleine C."/>
            <person name="Masonjones S."/>
            <person name="Stajich J.E."/>
        </authorList>
    </citation>
    <scope>NUCLEOTIDE SEQUENCE [LARGE SCALE GENOMIC DNA]</scope>
    <source>
        <strain evidence="15 16">CCFEE 6314</strain>
    </source>
</reference>
<sequence length="659" mass="74197">MSTFDGIVKEFPNIQIDYFRKHKDKHTAAYFLSHVHSDHLMGLESVRSAFVYCSATTANMLLNMEKYPHRINLAKGILERRIQTYRHLKSVLRILPLQTPTELELSPKSTIRVTLFDANHCPGAVMFLIEGNDRAILYTGDVRAEPWWVNSIGRSPSLLPYSAGIKILDCLYLDTTFATHEEPYRDFPTKAEGLKELMLKVSICPPDSLFYFRAWTLGYENVWIVLSDLLQSKIHVDEYACRLLSDKSCRGDSGFSEGPSLTGYQLGNVWHQGCLSQDNATRIHSCEPGLPCHRQLSQKKDVIWITPIISRLNDGTEVGELGAGGGWGDMHSKSGLNLDSGISLDQIKAFMQLNLDNKEQMTVIEEALAQAWKLRNFTLFLQGLENVLTGDELVLPLKEMKEALMDFGKQADAPPVPNNTGRLSGTNTTIHFPYSRHSSYNELRDLVGKFRPKDICPCTVDESSWCEDLSMEALFGDLCSDKTFFYDESIRRRAEELQALASSTGNKKRKRDDGDSQETVSQMSSDEDVEYISAVTEAERETDSNKDRDKPSTQPLLTTGQSDVNSLPGYVVEIGKVQSAFRRINSNSDVIIIEDDSEEDCSVDTSVFDGEAEDDRKAARIGAYKAAKQCLKGRDDSEWNWYPLRSAGRSHDDQDELEL</sequence>
<gene>
    <name evidence="15" type="ORF">B0A52_08311</name>
</gene>
<organism evidence="15 16">
    <name type="scientific">Exophiala mesophila</name>
    <name type="common">Black yeast-like fungus</name>
    <dbReference type="NCBI Taxonomy" id="212818"/>
    <lineage>
        <taxon>Eukaryota</taxon>
        <taxon>Fungi</taxon>
        <taxon>Dikarya</taxon>
        <taxon>Ascomycota</taxon>
        <taxon>Pezizomycotina</taxon>
        <taxon>Eurotiomycetes</taxon>
        <taxon>Chaetothyriomycetidae</taxon>
        <taxon>Chaetothyriales</taxon>
        <taxon>Herpotrichiellaceae</taxon>
        <taxon>Exophiala</taxon>
    </lineage>
</organism>
<dbReference type="GO" id="GO:0000723">
    <property type="term" value="P:telomere maintenance"/>
    <property type="evidence" value="ECO:0007669"/>
    <property type="project" value="TreeGrafter"/>
</dbReference>
<dbReference type="GO" id="GO:0003684">
    <property type="term" value="F:damaged DNA binding"/>
    <property type="evidence" value="ECO:0007669"/>
    <property type="project" value="TreeGrafter"/>
</dbReference>
<dbReference type="EMBL" id="NAJM01000052">
    <property type="protein sequence ID" value="RVX67068.1"/>
    <property type="molecule type" value="Genomic_DNA"/>
</dbReference>
<keyword evidence="5" id="KW-0227">DNA damage</keyword>